<dbReference type="Pfam" id="PF12796">
    <property type="entry name" value="Ank_2"/>
    <property type="match status" value="1"/>
</dbReference>
<proteinExistence type="predicted"/>
<dbReference type="InterPro" id="IPR002893">
    <property type="entry name" value="Znf_MYND"/>
</dbReference>
<dbReference type="SUPFAM" id="SSF144232">
    <property type="entry name" value="HIT/MYND zinc finger-like"/>
    <property type="match status" value="1"/>
</dbReference>
<dbReference type="Pfam" id="PF00023">
    <property type="entry name" value="Ank"/>
    <property type="match status" value="1"/>
</dbReference>
<sequence length="842" mass="93749">IYEGEFMNGLKHGKGKYTWTTGEYYEGLFYKDYCHGEGFYCWPSGHKFTGKFFLNRKEGYGHHLFPDGTSFQGLYQLDHRFGPGVMSYPNGCMDVGLWVGKHLHKLCDVAEESFSLQDFPEYAAYVDPRAPVQLDLLSERRSAEDHSLLLTGKSGELDGVPLGDLREADVYQGEPGPGSSLTLQARMETHIHKHRLAAETLSWDVGAVLALNRDGFGPKGPLEAMSEQLIQRASHGDLQAVSKIIRTGLVHPDVADSRGNTALIVATVNYHHDVLHLLLDVGADIDKLNGEGMSALAVCHLLYYPFRHLPAVFMPAPGKTQVRFHLMPFFFFLSDICRMDFAGFVSLKCVSCQILESPEISQADPPKPDPALSSQGCLSEQYGDAVIIVLAHVQALFCGLDRSKTPSDTKRFRVEEKDAKEREIQSRSDQACEFRESEGKREGIECEEAGREAGKEKREVYLNTLKLLLKRGADPNTSRTPVPVLFSAILACDREGIRRLLLLGARTDIPLPPKSKGLYPLHVAAALPGPAGPEITEMLLHTVQDPDARAYDQDETFDLDKKTTTVKVKSKCLQVYMKAQWGRDESTELKEGGRTALHVACQRAGDHQNATKVVALLLSHRASTDLLWSGHSPLSLAIATGNILAVEELLNGGADPNTPLGPGVGSALCAFANIHYTLDDRKETLLQMLVRAGADILMPVLVDGDVGTAMDYAYHSFHQDVRISGTPFNALSPQEQELFKARCRLLCMMGDLMRQAAHQRELENLAEKERRVSLSYSERSQTFAIFSRGLNVLEMKTVPKFCYYCGRSVLVRLTPCYRCYKVFYCSRPCRLRAWDELHKNEC</sequence>
<dbReference type="Gene3D" id="1.25.40.20">
    <property type="entry name" value="Ankyrin repeat-containing domain"/>
    <property type="match status" value="2"/>
</dbReference>
<dbReference type="PROSITE" id="PS50297">
    <property type="entry name" value="ANK_REP_REGION"/>
    <property type="match status" value="2"/>
</dbReference>
<keyword evidence="5" id="KW-0040">ANK repeat</keyword>
<dbReference type="SUPFAM" id="SSF48403">
    <property type="entry name" value="Ankyrin repeat"/>
    <property type="match status" value="2"/>
</dbReference>
<evidence type="ECO:0000256" key="1">
    <source>
        <dbReference type="ARBA" id="ARBA00022723"/>
    </source>
</evidence>
<evidence type="ECO:0000313" key="8">
    <source>
        <dbReference type="Ensembl" id="ENSTNIP00000009570.1"/>
    </source>
</evidence>
<accession>H3CMT9</accession>
<dbReference type="SMART" id="SM00248">
    <property type="entry name" value="ANK"/>
    <property type="match status" value="5"/>
</dbReference>
<feature type="repeat" description="ANK" evidence="5">
    <location>
        <begin position="258"/>
        <end position="290"/>
    </location>
</feature>
<dbReference type="PROSITE" id="PS50088">
    <property type="entry name" value="ANK_REPEAT"/>
    <property type="match status" value="2"/>
</dbReference>
<reference evidence="8" key="3">
    <citation type="submission" date="2025-09" db="UniProtKB">
        <authorList>
            <consortium name="Ensembl"/>
        </authorList>
    </citation>
    <scope>IDENTIFICATION</scope>
</reference>
<dbReference type="PROSITE" id="PS50865">
    <property type="entry name" value="ZF_MYND_2"/>
    <property type="match status" value="1"/>
</dbReference>
<dbReference type="STRING" id="99883.ENSTNIP00000009570"/>
<evidence type="ECO:0000256" key="5">
    <source>
        <dbReference type="PROSITE-ProRule" id="PRU00023"/>
    </source>
</evidence>
<evidence type="ECO:0000256" key="6">
    <source>
        <dbReference type="PROSITE-ProRule" id="PRU00134"/>
    </source>
</evidence>
<dbReference type="Pfam" id="PF02493">
    <property type="entry name" value="MORN"/>
    <property type="match status" value="4"/>
</dbReference>
<dbReference type="InterPro" id="IPR002110">
    <property type="entry name" value="Ankyrin_rpt"/>
</dbReference>
<dbReference type="Proteomes" id="UP000007303">
    <property type="component" value="Unassembled WGS sequence"/>
</dbReference>
<dbReference type="Pfam" id="PF01753">
    <property type="entry name" value="zf-MYND"/>
    <property type="match status" value="1"/>
</dbReference>
<organism evidence="8 9">
    <name type="scientific">Tetraodon nigroviridis</name>
    <name type="common">Spotted green pufferfish</name>
    <name type="synonym">Chelonodon nigroviridis</name>
    <dbReference type="NCBI Taxonomy" id="99883"/>
    <lineage>
        <taxon>Eukaryota</taxon>
        <taxon>Metazoa</taxon>
        <taxon>Chordata</taxon>
        <taxon>Craniata</taxon>
        <taxon>Vertebrata</taxon>
        <taxon>Euteleostomi</taxon>
        <taxon>Actinopterygii</taxon>
        <taxon>Neopterygii</taxon>
        <taxon>Teleostei</taxon>
        <taxon>Neoteleostei</taxon>
        <taxon>Acanthomorphata</taxon>
        <taxon>Eupercaria</taxon>
        <taxon>Tetraodontiformes</taxon>
        <taxon>Tetradontoidea</taxon>
        <taxon>Tetraodontidae</taxon>
        <taxon>Tetraodon</taxon>
    </lineage>
</organism>
<evidence type="ECO:0000256" key="3">
    <source>
        <dbReference type="ARBA" id="ARBA00022771"/>
    </source>
</evidence>
<dbReference type="Gene3D" id="6.10.140.2220">
    <property type="match status" value="1"/>
</dbReference>
<evidence type="ECO:0000259" key="7">
    <source>
        <dbReference type="PROSITE" id="PS50865"/>
    </source>
</evidence>
<keyword evidence="3 6" id="KW-0863">Zinc-finger</keyword>
<dbReference type="OMA" id="CNKVFYC"/>
<keyword evidence="1" id="KW-0479">Metal-binding</keyword>
<feature type="domain" description="MYND-type" evidence="7">
    <location>
        <begin position="802"/>
        <end position="842"/>
    </location>
</feature>
<dbReference type="SMART" id="SM00698">
    <property type="entry name" value="MORN"/>
    <property type="match status" value="2"/>
</dbReference>
<dbReference type="Gene3D" id="2.20.110.10">
    <property type="entry name" value="Histone H3 K4-specific methyltransferase SET7/9 N-terminal domain"/>
    <property type="match status" value="1"/>
</dbReference>
<dbReference type="HOGENOM" id="CLU_009689_0_0_1"/>
<reference evidence="9" key="1">
    <citation type="journal article" date="2004" name="Nature">
        <title>Genome duplication in the teleost fish Tetraodon nigroviridis reveals the early vertebrate proto-karyotype.</title>
        <authorList>
            <person name="Jaillon O."/>
            <person name="Aury J.-M."/>
            <person name="Brunet F."/>
            <person name="Petit J.-L."/>
            <person name="Stange-Thomann N."/>
            <person name="Mauceli E."/>
            <person name="Bouneau L."/>
            <person name="Fischer C."/>
            <person name="Ozouf-Costaz C."/>
            <person name="Bernot A."/>
            <person name="Nicaud S."/>
            <person name="Jaffe D."/>
            <person name="Fisher S."/>
            <person name="Lutfalla G."/>
            <person name="Dossat C."/>
            <person name="Segurens B."/>
            <person name="Dasilva C."/>
            <person name="Salanoubat M."/>
            <person name="Levy M."/>
            <person name="Boudet N."/>
            <person name="Castellano S."/>
            <person name="Anthouard V."/>
            <person name="Jubin C."/>
            <person name="Castelli V."/>
            <person name="Katinka M."/>
            <person name="Vacherie B."/>
            <person name="Biemont C."/>
            <person name="Skalli Z."/>
            <person name="Cattolico L."/>
            <person name="Poulain J."/>
            <person name="De Berardinis V."/>
            <person name="Cruaud C."/>
            <person name="Duprat S."/>
            <person name="Brottier P."/>
            <person name="Coutanceau J.-P."/>
            <person name="Gouzy J."/>
            <person name="Parra G."/>
            <person name="Lardier G."/>
            <person name="Chapple C."/>
            <person name="McKernan K.J."/>
            <person name="McEwan P."/>
            <person name="Bosak S."/>
            <person name="Kellis M."/>
            <person name="Volff J.-N."/>
            <person name="Guigo R."/>
            <person name="Zody M.C."/>
            <person name="Mesirov J."/>
            <person name="Lindblad-Toh K."/>
            <person name="Birren B."/>
            <person name="Nusbaum C."/>
            <person name="Kahn D."/>
            <person name="Robinson-Rechavi M."/>
            <person name="Laudet V."/>
            <person name="Schachter V."/>
            <person name="Quetier F."/>
            <person name="Saurin W."/>
            <person name="Scarpelli C."/>
            <person name="Wincker P."/>
            <person name="Lander E.S."/>
            <person name="Weissenbach J."/>
            <person name="Roest Crollius H."/>
        </authorList>
    </citation>
    <scope>NUCLEOTIDE SEQUENCE [LARGE SCALE GENOMIC DNA]</scope>
</reference>
<protein>
    <recommendedName>
        <fullName evidence="7">MYND-type domain-containing protein</fullName>
    </recommendedName>
</protein>
<evidence type="ECO:0000256" key="2">
    <source>
        <dbReference type="ARBA" id="ARBA00022737"/>
    </source>
</evidence>
<dbReference type="SUPFAM" id="SSF82185">
    <property type="entry name" value="Histone H3 K4-specific methyltransferase SET7/9 N-terminal domain"/>
    <property type="match status" value="1"/>
</dbReference>
<evidence type="ECO:0000256" key="4">
    <source>
        <dbReference type="ARBA" id="ARBA00022833"/>
    </source>
</evidence>
<dbReference type="GO" id="GO:0008270">
    <property type="term" value="F:zinc ion binding"/>
    <property type="evidence" value="ECO:0007669"/>
    <property type="project" value="UniProtKB-KW"/>
</dbReference>
<dbReference type="GeneTree" id="ENSGT00460000041630"/>
<dbReference type="Ensembl" id="ENSTNIT00000009745.1">
    <property type="protein sequence ID" value="ENSTNIP00000009570.1"/>
    <property type="gene ID" value="ENSTNIG00000006783.1"/>
</dbReference>
<dbReference type="PROSITE" id="PS01360">
    <property type="entry name" value="ZF_MYND_1"/>
    <property type="match status" value="1"/>
</dbReference>
<feature type="repeat" description="ANK" evidence="5">
    <location>
        <begin position="629"/>
        <end position="657"/>
    </location>
</feature>
<evidence type="ECO:0000313" key="9">
    <source>
        <dbReference type="Proteomes" id="UP000007303"/>
    </source>
</evidence>
<keyword evidence="9" id="KW-1185">Reference proteome</keyword>
<dbReference type="InParanoid" id="H3CMT9"/>
<keyword evidence="2" id="KW-0677">Repeat</keyword>
<dbReference type="PANTHER" id="PTHR15897:SF2">
    <property type="entry name" value="ANKYRIN REPEAT AND MYND DOMAIN-CONTAINING PROTEIN 1"/>
    <property type="match status" value="1"/>
</dbReference>
<name>H3CMT9_TETNG</name>
<reference evidence="8" key="2">
    <citation type="submission" date="2025-08" db="UniProtKB">
        <authorList>
            <consortium name="Ensembl"/>
        </authorList>
    </citation>
    <scope>IDENTIFICATION</scope>
</reference>
<dbReference type="InterPro" id="IPR053064">
    <property type="entry name" value="Ankyrin-MYND_domain-protein"/>
</dbReference>
<dbReference type="AlphaFoldDB" id="H3CMT9"/>
<dbReference type="PANTHER" id="PTHR15897">
    <property type="entry name" value="ANKYRIN REPEAT AND MYND DOMAIN PROTEIN 1"/>
    <property type="match status" value="1"/>
</dbReference>
<dbReference type="InterPro" id="IPR003409">
    <property type="entry name" value="MORN"/>
</dbReference>
<dbReference type="InterPro" id="IPR036770">
    <property type="entry name" value="Ankyrin_rpt-contain_sf"/>
</dbReference>
<keyword evidence="4" id="KW-0862">Zinc</keyword>